<dbReference type="AlphaFoldDB" id="U2YPJ4"/>
<keyword evidence="2" id="KW-1133">Transmembrane helix</keyword>
<dbReference type="PANTHER" id="PTHR47755:SF1">
    <property type="entry name" value="CELL DIVISION PROTEIN FTSX"/>
    <property type="match status" value="1"/>
</dbReference>
<dbReference type="Proteomes" id="UP000016568">
    <property type="component" value="Unassembled WGS sequence"/>
</dbReference>
<feature type="transmembrane region" description="Helical" evidence="2">
    <location>
        <begin position="185"/>
        <end position="206"/>
    </location>
</feature>
<keyword evidence="2" id="KW-0812">Transmembrane</keyword>
<protein>
    <submittedName>
        <fullName evidence="3">Putative cell division protein</fullName>
    </submittedName>
</protein>
<organism evidence="3 4">
    <name type="scientific">Caenibius tardaugens NBRC 16725</name>
    <dbReference type="NCBI Taxonomy" id="1219035"/>
    <lineage>
        <taxon>Bacteria</taxon>
        <taxon>Pseudomonadati</taxon>
        <taxon>Pseudomonadota</taxon>
        <taxon>Alphaproteobacteria</taxon>
        <taxon>Sphingomonadales</taxon>
        <taxon>Erythrobacteraceae</taxon>
        <taxon>Caenibius</taxon>
    </lineage>
</organism>
<keyword evidence="3" id="KW-0132">Cell division</keyword>
<feature type="transmembrane region" description="Helical" evidence="2">
    <location>
        <begin position="282"/>
        <end position="308"/>
    </location>
</feature>
<accession>U2YPJ4</accession>
<keyword evidence="4" id="KW-1185">Reference proteome</keyword>
<dbReference type="eggNOG" id="COG2177">
    <property type="taxonomic scope" value="Bacteria"/>
</dbReference>
<keyword evidence="3" id="KW-0131">Cell cycle</keyword>
<reference evidence="3 4" key="1">
    <citation type="submission" date="2013-09" db="EMBL/GenBank/DDBJ databases">
        <title>Whole genome shotgun sequence of Novosphingobium tardaugens NBRC 16725.</title>
        <authorList>
            <person name="Isaki S."/>
            <person name="Hosoyama A."/>
            <person name="Tsuchikane K."/>
            <person name="Katsumata H."/>
            <person name="Ando Y."/>
            <person name="Yamazaki S."/>
            <person name="Fujita N."/>
        </authorList>
    </citation>
    <scope>NUCLEOTIDE SEQUENCE [LARGE SCALE GENOMIC DNA]</scope>
    <source>
        <strain evidence="3 4">NBRC 16725</strain>
    </source>
</reference>
<evidence type="ECO:0000256" key="1">
    <source>
        <dbReference type="SAM" id="MobiDB-lite"/>
    </source>
</evidence>
<dbReference type="RefSeq" id="WP_021691643.1">
    <property type="nucleotide sequence ID" value="NZ_BASZ01000012.1"/>
</dbReference>
<dbReference type="GO" id="GO:0016020">
    <property type="term" value="C:membrane"/>
    <property type="evidence" value="ECO:0007669"/>
    <property type="project" value="InterPro"/>
</dbReference>
<dbReference type="GO" id="GO:0051301">
    <property type="term" value="P:cell division"/>
    <property type="evidence" value="ECO:0007669"/>
    <property type="project" value="UniProtKB-KW"/>
</dbReference>
<name>U2YPJ4_9SPHN</name>
<proteinExistence type="predicted"/>
<feature type="transmembrane region" description="Helical" evidence="2">
    <location>
        <begin position="37"/>
        <end position="58"/>
    </location>
</feature>
<gene>
    <name evidence="3" type="ORF">NT2_12_00890</name>
</gene>
<keyword evidence="2" id="KW-0472">Membrane</keyword>
<comment type="caution">
    <text evidence="3">The sequence shown here is derived from an EMBL/GenBank/DDBJ whole genome shotgun (WGS) entry which is preliminary data.</text>
</comment>
<evidence type="ECO:0000313" key="4">
    <source>
        <dbReference type="Proteomes" id="UP000016568"/>
    </source>
</evidence>
<feature type="region of interest" description="Disordered" evidence="1">
    <location>
        <begin position="1"/>
        <end position="25"/>
    </location>
</feature>
<dbReference type="InterPro" id="IPR004513">
    <property type="entry name" value="FtsX"/>
</dbReference>
<evidence type="ECO:0000313" key="3">
    <source>
        <dbReference type="EMBL" id="GAD50825.1"/>
    </source>
</evidence>
<dbReference type="PANTHER" id="PTHR47755">
    <property type="entry name" value="CELL DIVISION PROTEIN FTSX"/>
    <property type="match status" value="1"/>
</dbReference>
<sequence length="312" mass="32854">MNLPQFFSRHGRNSGQPRARGRRGTQLLPQARLAGPMPWVIAIMIALTTIAAAGALTLNNVANTVRAELAGGVTVQIVEAAPAERDRQARAALAALGALPGVVSAQRVPKEELDRLMEPWLGESLTGDEAIPVPALIDARLNGRATRERVEALRRDLHAVAPAAQVDAQASWLQPVISAVRSMQYLALALILLLIAATTAAVWLAARTALGVNRDTIEVVHHLGGTDSQIAWIFQRSVARDAVLGGIVGLAVGLIAIVALARQFAALDSGMLTGGGLTMLNWLLLALVPLAGVALATLTARLTVLAALRRML</sequence>
<dbReference type="EMBL" id="BASZ01000012">
    <property type="protein sequence ID" value="GAD50825.1"/>
    <property type="molecule type" value="Genomic_DNA"/>
</dbReference>
<evidence type="ECO:0000256" key="2">
    <source>
        <dbReference type="SAM" id="Phobius"/>
    </source>
</evidence>
<dbReference type="GO" id="GO:0032153">
    <property type="term" value="C:cell division site"/>
    <property type="evidence" value="ECO:0007669"/>
    <property type="project" value="TreeGrafter"/>
</dbReference>
<feature type="transmembrane region" description="Helical" evidence="2">
    <location>
        <begin position="242"/>
        <end position="261"/>
    </location>
</feature>